<dbReference type="RefSeq" id="WP_130982308.1">
    <property type="nucleotide sequence ID" value="NZ_SISG01000001.1"/>
</dbReference>
<keyword evidence="1" id="KW-1133">Transmembrane helix</keyword>
<dbReference type="AlphaFoldDB" id="A0A4Q9GTZ8"/>
<keyword evidence="3" id="KW-1185">Reference proteome</keyword>
<accession>A0A4Q9GTZ8</accession>
<dbReference type="EMBL" id="SISG01000001">
    <property type="protein sequence ID" value="TBN58201.1"/>
    <property type="molecule type" value="Genomic_DNA"/>
</dbReference>
<gene>
    <name evidence="2" type="ORF">EYE40_12815</name>
</gene>
<sequence>MTRSNRGLNRLLLALVGLVFLAAAAFIANRAYPVIAIPELGELDATGLWVVASIGLLVIVLSICWIVTRGGGATRTLATAPDDEGAGSIEARVAADLVAADLERVPDIVDVSARAFRVRGETVLELVVTTRRSADLRLVVDSVGRAVAALDVLLATEIPVLLHVASGVRANLAREQRVH</sequence>
<dbReference type="Proteomes" id="UP000294194">
    <property type="component" value="Unassembled WGS sequence"/>
</dbReference>
<reference evidence="3" key="1">
    <citation type="submission" date="2019-02" db="EMBL/GenBank/DDBJ databases">
        <title>Glaciihabitans arcticus sp. nov., a psychrotolerant bacterium isolated from polar soil.</title>
        <authorList>
            <person name="Dahal R.H."/>
        </authorList>
    </citation>
    <scope>NUCLEOTIDE SEQUENCE [LARGE SCALE GENOMIC DNA]</scope>
    <source>
        <strain evidence="3">RP-3-7</strain>
    </source>
</reference>
<evidence type="ECO:0000256" key="1">
    <source>
        <dbReference type="SAM" id="Phobius"/>
    </source>
</evidence>
<evidence type="ECO:0008006" key="4">
    <source>
        <dbReference type="Google" id="ProtNLM"/>
    </source>
</evidence>
<organism evidence="2 3">
    <name type="scientific">Glaciihabitans arcticus</name>
    <dbReference type="NCBI Taxonomy" id="2668039"/>
    <lineage>
        <taxon>Bacteria</taxon>
        <taxon>Bacillati</taxon>
        <taxon>Actinomycetota</taxon>
        <taxon>Actinomycetes</taxon>
        <taxon>Micrococcales</taxon>
        <taxon>Microbacteriaceae</taxon>
        <taxon>Glaciihabitans</taxon>
    </lineage>
</organism>
<evidence type="ECO:0000313" key="3">
    <source>
        <dbReference type="Proteomes" id="UP000294194"/>
    </source>
</evidence>
<feature type="transmembrane region" description="Helical" evidence="1">
    <location>
        <begin position="46"/>
        <end position="67"/>
    </location>
</feature>
<name>A0A4Q9GTZ8_9MICO</name>
<protein>
    <recommendedName>
        <fullName evidence="4">Alkaline shock response membrane anchor protein AmaP</fullName>
    </recommendedName>
</protein>
<proteinExistence type="predicted"/>
<keyword evidence="1" id="KW-0812">Transmembrane</keyword>
<evidence type="ECO:0000313" key="2">
    <source>
        <dbReference type="EMBL" id="TBN58201.1"/>
    </source>
</evidence>
<comment type="caution">
    <text evidence="2">The sequence shown here is derived from an EMBL/GenBank/DDBJ whole genome shotgun (WGS) entry which is preliminary data.</text>
</comment>
<keyword evidence="1" id="KW-0472">Membrane</keyword>